<dbReference type="AlphaFoldDB" id="A0A2L0RXX4"/>
<keyword evidence="1" id="KW-0812">Transmembrane</keyword>
<reference evidence="2 3" key="1">
    <citation type="journal article" date="2018" name="Front. Microbiol.">
        <title>Pseudomonas orientalis F9: A Potent Antagonist against Phytopathogens with Phytotoxic Effect in the Apple Flower.</title>
        <authorList>
            <person name="Zengerer V."/>
            <person name="Schmid M."/>
            <person name="Bieri M."/>
            <person name="Muller D.C."/>
            <person name="Remus-Emsermann M.N.P."/>
            <person name="Ahrens C.H."/>
            <person name="Pelludat C."/>
        </authorList>
    </citation>
    <scope>NUCLEOTIDE SEQUENCE [LARGE SCALE GENOMIC DNA]</scope>
    <source>
        <strain evidence="2 3">F9</strain>
    </source>
</reference>
<protein>
    <submittedName>
        <fullName evidence="2">Uncharacterized protein</fullName>
    </submittedName>
</protein>
<feature type="transmembrane region" description="Helical" evidence="1">
    <location>
        <begin position="22"/>
        <end position="43"/>
    </location>
</feature>
<dbReference type="Proteomes" id="UP000239888">
    <property type="component" value="Chromosome"/>
</dbReference>
<evidence type="ECO:0000313" key="3">
    <source>
        <dbReference type="Proteomes" id="UP000239888"/>
    </source>
</evidence>
<keyword evidence="1" id="KW-0472">Membrane</keyword>
<organism evidence="2 3">
    <name type="scientific">Pseudomonas orientalis</name>
    <dbReference type="NCBI Taxonomy" id="76758"/>
    <lineage>
        <taxon>Bacteria</taxon>
        <taxon>Pseudomonadati</taxon>
        <taxon>Pseudomonadota</taxon>
        <taxon>Gammaproteobacteria</taxon>
        <taxon>Pseudomonadales</taxon>
        <taxon>Pseudomonadaceae</taxon>
        <taxon>Pseudomonas</taxon>
    </lineage>
</organism>
<name>A0A2L0RXX4_9PSED</name>
<proteinExistence type="predicted"/>
<accession>A0A2L0RXX4</accession>
<feature type="transmembrane region" description="Helical" evidence="1">
    <location>
        <begin position="63"/>
        <end position="83"/>
    </location>
</feature>
<keyword evidence="1" id="KW-1133">Transmembrane helix</keyword>
<dbReference type="RefSeq" id="WP_104503348.1">
    <property type="nucleotide sequence ID" value="NZ_CP018049.1"/>
</dbReference>
<sequence>MKIVKAISAAWSSRKKKTWAELNDWALILIGLPSFATGTYYLWVATTVTQDLIVWSKHNGLTFEAILVFAFLGSIALSGLYLATVAKRCYGLIVERNFK</sequence>
<evidence type="ECO:0000256" key="1">
    <source>
        <dbReference type="SAM" id="Phobius"/>
    </source>
</evidence>
<evidence type="ECO:0000313" key="2">
    <source>
        <dbReference type="EMBL" id="AUZ46868.1"/>
    </source>
</evidence>
<gene>
    <name evidence="2" type="ORF">BOP93_15085</name>
</gene>
<dbReference type="KEGG" id="poi:BOP93_15085"/>
<dbReference type="EMBL" id="CP018049">
    <property type="protein sequence ID" value="AUZ46868.1"/>
    <property type="molecule type" value="Genomic_DNA"/>
</dbReference>